<keyword evidence="2" id="KW-1185">Reference proteome</keyword>
<proteinExistence type="predicted"/>
<name>A0ACD3A644_9AGAR</name>
<sequence>PSQPHAILDKEQRVIGALAGQPANAQNWDQVCEEVNGVMETMSRDAYNQDSITPENSDHRRGKFLALSNGVLFGGGQKTPANLRQTLKNRTILDHALSNVSVKRIMGFQSGSFATFAPKAFKEIQTQTNLLFSHDKTLRRNTSTSVYPATTFNCGPRTVCLEHVDHGNAPNSMCAITAFGRYDPKKGGHLILVDLKLAIEVPPNSTVLILSGVIAHANTPVRSGEVRRSLTQFCAGGLLRFVAHGFRTVTSIKEEFGEKAGQAIVRAIDGEPGERWKRMLGLFSKFSELEMDRDKTFRGL</sequence>
<dbReference type="Proteomes" id="UP000308600">
    <property type="component" value="Unassembled WGS sequence"/>
</dbReference>
<dbReference type="EMBL" id="ML208694">
    <property type="protein sequence ID" value="TFK61111.1"/>
    <property type="molecule type" value="Genomic_DNA"/>
</dbReference>
<organism evidence="1 2">
    <name type="scientific">Pluteus cervinus</name>
    <dbReference type="NCBI Taxonomy" id="181527"/>
    <lineage>
        <taxon>Eukaryota</taxon>
        <taxon>Fungi</taxon>
        <taxon>Dikarya</taxon>
        <taxon>Basidiomycota</taxon>
        <taxon>Agaricomycotina</taxon>
        <taxon>Agaricomycetes</taxon>
        <taxon>Agaricomycetidae</taxon>
        <taxon>Agaricales</taxon>
        <taxon>Pluteineae</taxon>
        <taxon>Pluteaceae</taxon>
        <taxon>Pluteus</taxon>
    </lineage>
</organism>
<gene>
    <name evidence="1" type="ORF">BDN72DRAFT_778616</name>
</gene>
<evidence type="ECO:0000313" key="1">
    <source>
        <dbReference type="EMBL" id="TFK61111.1"/>
    </source>
</evidence>
<reference evidence="1 2" key="1">
    <citation type="journal article" date="2019" name="Nat. Ecol. Evol.">
        <title>Megaphylogeny resolves global patterns of mushroom evolution.</title>
        <authorList>
            <person name="Varga T."/>
            <person name="Krizsan K."/>
            <person name="Foldi C."/>
            <person name="Dima B."/>
            <person name="Sanchez-Garcia M."/>
            <person name="Sanchez-Ramirez S."/>
            <person name="Szollosi G.J."/>
            <person name="Szarkandi J.G."/>
            <person name="Papp V."/>
            <person name="Albert L."/>
            <person name="Andreopoulos W."/>
            <person name="Angelini C."/>
            <person name="Antonin V."/>
            <person name="Barry K.W."/>
            <person name="Bougher N.L."/>
            <person name="Buchanan P."/>
            <person name="Buyck B."/>
            <person name="Bense V."/>
            <person name="Catcheside P."/>
            <person name="Chovatia M."/>
            <person name="Cooper J."/>
            <person name="Damon W."/>
            <person name="Desjardin D."/>
            <person name="Finy P."/>
            <person name="Geml J."/>
            <person name="Haridas S."/>
            <person name="Hughes K."/>
            <person name="Justo A."/>
            <person name="Karasinski D."/>
            <person name="Kautmanova I."/>
            <person name="Kiss B."/>
            <person name="Kocsube S."/>
            <person name="Kotiranta H."/>
            <person name="LaButti K.M."/>
            <person name="Lechner B.E."/>
            <person name="Liimatainen K."/>
            <person name="Lipzen A."/>
            <person name="Lukacs Z."/>
            <person name="Mihaltcheva S."/>
            <person name="Morgado L.N."/>
            <person name="Niskanen T."/>
            <person name="Noordeloos M.E."/>
            <person name="Ohm R.A."/>
            <person name="Ortiz-Santana B."/>
            <person name="Ovrebo C."/>
            <person name="Racz N."/>
            <person name="Riley R."/>
            <person name="Savchenko A."/>
            <person name="Shiryaev A."/>
            <person name="Soop K."/>
            <person name="Spirin V."/>
            <person name="Szebenyi C."/>
            <person name="Tomsovsky M."/>
            <person name="Tulloss R.E."/>
            <person name="Uehling J."/>
            <person name="Grigoriev I.V."/>
            <person name="Vagvolgyi C."/>
            <person name="Papp T."/>
            <person name="Martin F.M."/>
            <person name="Miettinen O."/>
            <person name="Hibbett D.S."/>
            <person name="Nagy L.G."/>
        </authorList>
    </citation>
    <scope>NUCLEOTIDE SEQUENCE [LARGE SCALE GENOMIC DNA]</scope>
    <source>
        <strain evidence="1 2">NL-1719</strain>
    </source>
</reference>
<protein>
    <submittedName>
        <fullName evidence="1">Uncharacterized protein</fullName>
    </submittedName>
</protein>
<feature type="non-terminal residue" evidence="1">
    <location>
        <position position="1"/>
    </location>
</feature>
<accession>A0ACD3A644</accession>
<evidence type="ECO:0000313" key="2">
    <source>
        <dbReference type="Proteomes" id="UP000308600"/>
    </source>
</evidence>